<reference evidence="7" key="1">
    <citation type="submission" date="2023-07" db="EMBL/GenBank/DDBJ databases">
        <title>Novel species in the genus Lipingzhangella isolated from Sambhar Salt Lake.</title>
        <authorList>
            <person name="Jiya N."/>
            <person name="Kajale S."/>
            <person name="Sharma A."/>
        </authorList>
    </citation>
    <scope>NUCLEOTIDE SEQUENCE [LARGE SCALE GENOMIC DNA]</scope>
    <source>
        <strain evidence="7">LS1_29</strain>
    </source>
</reference>
<gene>
    <name evidence="6" type="ORF">RIF23_04980</name>
</gene>
<proteinExistence type="predicted"/>
<evidence type="ECO:0000313" key="7">
    <source>
        <dbReference type="Proteomes" id="UP001250214"/>
    </source>
</evidence>
<dbReference type="PANTHER" id="PTHR24567:SF74">
    <property type="entry name" value="HTH-TYPE TRANSCRIPTIONAL REGULATOR ARCR"/>
    <property type="match status" value="1"/>
</dbReference>
<organism evidence="6 7">
    <name type="scientific">Lipingzhangella rawalii</name>
    <dbReference type="NCBI Taxonomy" id="2055835"/>
    <lineage>
        <taxon>Bacteria</taxon>
        <taxon>Bacillati</taxon>
        <taxon>Actinomycetota</taxon>
        <taxon>Actinomycetes</taxon>
        <taxon>Streptosporangiales</taxon>
        <taxon>Nocardiopsidaceae</taxon>
        <taxon>Lipingzhangella</taxon>
    </lineage>
</organism>
<evidence type="ECO:0000259" key="4">
    <source>
        <dbReference type="PROSITE" id="PS50042"/>
    </source>
</evidence>
<dbReference type="RefSeq" id="WP_310911101.1">
    <property type="nucleotide sequence ID" value="NZ_JAVLVT010000001.1"/>
</dbReference>
<feature type="domain" description="HTH crp-type" evidence="5">
    <location>
        <begin position="140"/>
        <end position="227"/>
    </location>
</feature>
<dbReference type="InterPro" id="IPR018490">
    <property type="entry name" value="cNMP-bd_dom_sf"/>
</dbReference>
<keyword evidence="3" id="KW-0804">Transcription</keyword>
<dbReference type="PROSITE" id="PS51063">
    <property type="entry name" value="HTH_CRP_2"/>
    <property type="match status" value="1"/>
</dbReference>
<dbReference type="EMBL" id="JAVLVT010000001">
    <property type="protein sequence ID" value="MDS1269643.1"/>
    <property type="molecule type" value="Genomic_DNA"/>
</dbReference>
<sequence>MHRQGLGALVHNDQWTHLLRAGATRWFDPGERLIRQHDHDRTVYLLVEGTVKVYTHRPDGAESLLALRGPGESLGEFAALSGLPRTATVAASGGPCLTRALPADRFREMIRELALDQVLWQHMVRRQSESDSMRAVVAGLPASRRLASALVCMAGMLGLDVTGWPNRCAPERNTAPRGTVLQLGLSQQELGEWIGLSRASVAAELSRMRSQGIIRTGRQSIAVLDLDRLYRLAASES</sequence>
<dbReference type="InterPro" id="IPR012318">
    <property type="entry name" value="HTH_CRP"/>
</dbReference>
<dbReference type="Pfam" id="PF13545">
    <property type="entry name" value="HTH_Crp_2"/>
    <property type="match status" value="1"/>
</dbReference>
<dbReference type="SMART" id="SM00419">
    <property type="entry name" value="HTH_CRP"/>
    <property type="match status" value="1"/>
</dbReference>
<feature type="domain" description="Cyclic nucleotide-binding" evidence="4">
    <location>
        <begin position="6"/>
        <end position="110"/>
    </location>
</feature>
<keyword evidence="2" id="KW-0238">DNA-binding</keyword>
<evidence type="ECO:0000256" key="3">
    <source>
        <dbReference type="ARBA" id="ARBA00023163"/>
    </source>
</evidence>
<dbReference type="PANTHER" id="PTHR24567">
    <property type="entry name" value="CRP FAMILY TRANSCRIPTIONAL REGULATORY PROTEIN"/>
    <property type="match status" value="1"/>
</dbReference>
<evidence type="ECO:0000256" key="1">
    <source>
        <dbReference type="ARBA" id="ARBA00023015"/>
    </source>
</evidence>
<evidence type="ECO:0000259" key="5">
    <source>
        <dbReference type="PROSITE" id="PS51063"/>
    </source>
</evidence>
<accession>A0ABU2H2W7</accession>
<dbReference type="InterPro" id="IPR036390">
    <property type="entry name" value="WH_DNA-bd_sf"/>
</dbReference>
<dbReference type="SMART" id="SM00100">
    <property type="entry name" value="cNMP"/>
    <property type="match status" value="1"/>
</dbReference>
<dbReference type="SUPFAM" id="SSF46785">
    <property type="entry name" value="Winged helix' DNA-binding domain"/>
    <property type="match status" value="1"/>
</dbReference>
<dbReference type="SUPFAM" id="SSF51206">
    <property type="entry name" value="cAMP-binding domain-like"/>
    <property type="match status" value="1"/>
</dbReference>
<dbReference type="PROSITE" id="PS50042">
    <property type="entry name" value="CNMP_BINDING_3"/>
    <property type="match status" value="1"/>
</dbReference>
<dbReference type="Proteomes" id="UP001250214">
    <property type="component" value="Unassembled WGS sequence"/>
</dbReference>
<keyword evidence="1" id="KW-0805">Transcription regulation</keyword>
<dbReference type="Pfam" id="PF00027">
    <property type="entry name" value="cNMP_binding"/>
    <property type="match status" value="1"/>
</dbReference>
<keyword evidence="7" id="KW-1185">Reference proteome</keyword>
<dbReference type="InterPro" id="IPR014710">
    <property type="entry name" value="RmlC-like_jellyroll"/>
</dbReference>
<dbReference type="InterPro" id="IPR050397">
    <property type="entry name" value="Env_Response_Regulators"/>
</dbReference>
<evidence type="ECO:0000256" key="2">
    <source>
        <dbReference type="ARBA" id="ARBA00023125"/>
    </source>
</evidence>
<dbReference type="CDD" id="cd00038">
    <property type="entry name" value="CAP_ED"/>
    <property type="match status" value="1"/>
</dbReference>
<evidence type="ECO:0000313" key="6">
    <source>
        <dbReference type="EMBL" id="MDS1269643.1"/>
    </source>
</evidence>
<dbReference type="InterPro" id="IPR000595">
    <property type="entry name" value="cNMP-bd_dom"/>
</dbReference>
<comment type="caution">
    <text evidence="6">The sequence shown here is derived from an EMBL/GenBank/DDBJ whole genome shotgun (WGS) entry which is preliminary data.</text>
</comment>
<protein>
    <submittedName>
        <fullName evidence="6">Crp/Fnr family transcriptional regulator</fullName>
    </submittedName>
</protein>
<name>A0ABU2H2W7_9ACTN</name>
<dbReference type="Gene3D" id="2.60.120.10">
    <property type="entry name" value="Jelly Rolls"/>
    <property type="match status" value="1"/>
</dbReference>